<evidence type="ECO:0000256" key="2">
    <source>
        <dbReference type="ARBA" id="ARBA00022692"/>
    </source>
</evidence>
<feature type="transmembrane region" description="Helical" evidence="6">
    <location>
        <begin position="91"/>
        <end position="113"/>
    </location>
</feature>
<sequence length="323" mass="35836">MTLPTFPPGRVDESRAPILVGVASTFIVLEVTIVILRVMSRRIISARLAWDDIFIFPSLLFCLGLCALGIIETKIAGVGRHLDVLFVYDPAALVHWGKAGYAIEQLYCIAVVFPKLSILASYLRIFLDRRYRIITYVLGGVIAATGIAGVVTSLASCQPFSARYQSPEYADQHCINTLAYWRWISLPNILTDVIMLVLPLPILWGLRMSKKDRVALILIFVTGSIGIVTSVIRFSVFFNVKALATDGTYISADLAVWSLVEPGMYLLAACLPTIRPLVLKVFGRDQRSTGVSDGSTSQKFILLELRKDGQREHRSNEDGILWD</sequence>
<dbReference type="OrthoDB" id="3529975at2759"/>
<comment type="subcellular location">
    <subcellularLocation>
        <location evidence="1">Membrane</location>
        <topology evidence="1">Multi-pass membrane protein</topology>
    </subcellularLocation>
</comment>
<feature type="transmembrane region" description="Helical" evidence="6">
    <location>
        <begin position="133"/>
        <end position="155"/>
    </location>
</feature>
<dbReference type="AlphaFoldDB" id="A0A6A6X2Y1"/>
<evidence type="ECO:0000313" key="9">
    <source>
        <dbReference type="Proteomes" id="UP000799757"/>
    </source>
</evidence>
<feature type="transmembrane region" description="Helical" evidence="6">
    <location>
        <begin position="16"/>
        <end position="36"/>
    </location>
</feature>
<dbReference type="PANTHER" id="PTHR33048">
    <property type="entry name" value="PTH11-LIKE INTEGRAL MEMBRANE PROTEIN (AFU_ORTHOLOGUE AFUA_5G11245)"/>
    <property type="match status" value="1"/>
</dbReference>
<gene>
    <name evidence="8" type="ORF">K505DRAFT_364341</name>
</gene>
<protein>
    <recommendedName>
        <fullName evidence="7">Rhodopsin domain-containing protein</fullName>
    </recommendedName>
</protein>
<evidence type="ECO:0000256" key="1">
    <source>
        <dbReference type="ARBA" id="ARBA00004141"/>
    </source>
</evidence>
<keyword evidence="9" id="KW-1185">Reference proteome</keyword>
<evidence type="ECO:0000256" key="3">
    <source>
        <dbReference type="ARBA" id="ARBA00022989"/>
    </source>
</evidence>
<evidence type="ECO:0000256" key="4">
    <source>
        <dbReference type="ARBA" id="ARBA00023136"/>
    </source>
</evidence>
<dbReference type="PANTHER" id="PTHR33048:SF47">
    <property type="entry name" value="INTEGRAL MEMBRANE PROTEIN-RELATED"/>
    <property type="match status" value="1"/>
</dbReference>
<dbReference type="EMBL" id="MU002050">
    <property type="protein sequence ID" value="KAF2790860.1"/>
    <property type="molecule type" value="Genomic_DNA"/>
</dbReference>
<proteinExistence type="inferred from homology"/>
<dbReference type="Pfam" id="PF20684">
    <property type="entry name" value="Fung_rhodopsin"/>
    <property type="match status" value="1"/>
</dbReference>
<reference evidence="8" key="1">
    <citation type="journal article" date="2020" name="Stud. Mycol.">
        <title>101 Dothideomycetes genomes: a test case for predicting lifestyles and emergence of pathogens.</title>
        <authorList>
            <person name="Haridas S."/>
            <person name="Albert R."/>
            <person name="Binder M."/>
            <person name="Bloem J."/>
            <person name="Labutti K."/>
            <person name="Salamov A."/>
            <person name="Andreopoulos B."/>
            <person name="Baker S."/>
            <person name="Barry K."/>
            <person name="Bills G."/>
            <person name="Bluhm B."/>
            <person name="Cannon C."/>
            <person name="Castanera R."/>
            <person name="Culley D."/>
            <person name="Daum C."/>
            <person name="Ezra D."/>
            <person name="Gonzalez J."/>
            <person name="Henrissat B."/>
            <person name="Kuo A."/>
            <person name="Liang C."/>
            <person name="Lipzen A."/>
            <person name="Lutzoni F."/>
            <person name="Magnuson J."/>
            <person name="Mondo S."/>
            <person name="Nolan M."/>
            <person name="Ohm R."/>
            <person name="Pangilinan J."/>
            <person name="Park H.-J."/>
            <person name="Ramirez L."/>
            <person name="Alfaro M."/>
            <person name="Sun H."/>
            <person name="Tritt A."/>
            <person name="Yoshinaga Y."/>
            <person name="Zwiers L.-H."/>
            <person name="Turgeon B."/>
            <person name="Goodwin S."/>
            <person name="Spatafora J."/>
            <person name="Crous P."/>
            <person name="Grigoriev I."/>
        </authorList>
    </citation>
    <scope>NUCLEOTIDE SEQUENCE</scope>
    <source>
        <strain evidence="8">CBS 109.77</strain>
    </source>
</reference>
<feature type="transmembrane region" description="Helical" evidence="6">
    <location>
        <begin position="189"/>
        <end position="207"/>
    </location>
</feature>
<keyword evidence="2 6" id="KW-0812">Transmembrane</keyword>
<accession>A0A6A6X2Y1</accession>
<evidence type="ECO:0000313" key="8">
    <source>
        <dbReference type="EMBL" id="KAF2790860.1"/>
    </source>
</evidence>
<organism evidence="8 9">
    <name type="scientific">Melanomma pulvis-pyrius CBS 109.77</name>
    <dbReference type="NCBI Taxonomy" id="1314802"/>
    <lineage>
        <taxon>Eukaryota</taxon>
        <taxon>Fungi</taxon>
        <taxon>Dikarya</taxon>
        <taxon>Ascomycota</taxon>
        <taxon>Pezizomycotina</taxon>
        <taxon>Dothideomycetes</taxon>
        <taxon>Pleosporomycetidae</taxon>
        <taxon>Pleosporales</taxon>
        <taxon>Melanommataceae</taxon>
        <taxon>Melanomma</taxon>
    </lineage>
</organism>
<feature type="transmembrane region" description="Helical" evidence="6">
    <location>
        <begin position="254"/>
        <end position="274"/>
    </location>
</feature>
<dbReference type="GO" id="GO:0016020">
    <property type="term" value="C:membrane"/>
    <property type="evidence" value="ECO:0007669"/>
    <property type="project" value="UniProtKB-SubCell"/>
</dbReference>
<dbReference type="InterPro" id="IPR049326">
    <property type="entry name" value="Rhodopsin_dom_fungi"/>
</dbReference>
<evidence type="ECO:0000256" key="6">
    <source>
        <dbReference type="SAM" id="Phobius"/>
    </source>
</evidence>
<keyword evidence="4 6" id="KW-0472">Membrane</keyword>
<name>A0A6A6X2Y1_9PLEO</name>
<feature type="domain" description="Rhodopsin" evidence="7">
    <location>
        <begin position="36"/>
        <end position="278"/>
    </location>
</feature>
<dbReference type="Proteomes" id="UP000799757">
    <property type="component" value="Unassembled WGS sequence"/>
</dbReference>
<comment type="similarity">
    <text evidence="5">Belongs to the SAT4 family.</text>
</comment>
<feature type="transmembrane region" description="Helical" evidence="6">
    <location>
        <begin position="214"/>
        <end position="234"/>
    </location>
</feature>
<dbReference type="InterPro" id="IPR052337">
    <property type="entry name" value="SAT4-like"/>
</dbReference>
<keyword evidence="3 6" id="KW-1133">Transmembrane helix</keyword>
<feature type="transmembrane region" description="Helical" evidence="6">
    <location>
        <begin position="48"/>
        <end position="71"/>
    </location>
</feature>
<evidence type="ECO:0000256" key="5">
    <source>
        <dbReference type="ARBA" id="ARBA00038359"/>
    </source>
</evidence>
<evidence type="ECO:0000259" key="7">
    <source>
        <dbReference type="Pfam" id="PF20684"/>
    </source>
</evidence>